<evidence type="ECO:0000256" key="1">
    <source>
        <dbReference type="SAM" id="Phobius"/>
    </source>
</evidence>
<keyword evidence="1" id="KW-1133">Transmembrane helix</keyword>
<feature type="transmembrane region" description="Helical" evidence="1">
    <location>
        <begin position="70"/>
        <end position="90"/>
    </location>
</feature>
<dbReference type="RefSeq" id="WP_310025288.1">
    <property type="nucleotide sequence ID" value="NZ_JAVDVI010000004.1"/>
</dbReference>
<sequence length="98" mass="11243">MNNQTDIKVLDDNRSRDLILGLLFDAIGMMSFSIPLIGEFSDIIWAPISGLLMVWMYKGRAGKIGGMFSFLEELIPFTDIIPSFTLMWIYKYILKTKD</sequence>
<name>A0ABU1TMP5_9FLAO</name>
<protein>
    <submittedName>
        <fullName evidence="2">Uncharacterized protein</fullName>
    </submittedName>
</protein>
<dbReference type="Proteomes" id="UP001255185">
    <property type="component" value="Unassembled WGS sequence"/>
</dbReference>
<reference evidence="2 3" key="1">
    <citation type="submission" date="2023-07" db="EMBL/GenBank/DDBJ databases">
        <title>Sorghum-associated microbial communities from plants grown in Nebraska, USA.</title>
        <authorList>
            <person name="Schachtman D."/>
        </authorList>
    </citation>
    <scope>NUCLEOTIDE SEQUENCE [LARGE SCALE GENOMIC DNA]</scope>
    <source>
        <strain evidence="2 3">3773</strain>
    </source>
</reference>
<feature type="transmembrane region" description="Helical" evidence="1">
    <location>
        <begin position="18"/>
        <end position="37"/>
    </location>
</feature>
<comment type="caution">
    <text evidence="2">The sequence shown here is derived from an EMBL/GenBank/DDBJ whole genome shotgun (WGS) entry which is preliminary data.</text>
</comment>
<gene>
    <name evidence="2" type="ORF">J2X31_001256</name>
</gene>
<keyword evidence="1" id="KW-0472">Membrane</keyword>
<keyword evidence="1" id="KW-0812">Transmembrane</keyword>
<proteinExistence type="predicted"/>
<evidence type="ECO:0000313" key="3">
    <source>
        <dbReference type="Proteomes" id="UP001255185"/>
    </source>
</evidence>
<keyword evidence="3" id="KW-1185">Reference proteome</keyword>
<accession>A0ABU1TMP5</accession>
<dbReference type="EMBL" id="JAVDVI010000004">
    <property type="protein sequence ID" value="MDR6967249.1"/>
    <property type="molecule type" value="Genomic_DNA"/>
</dbReference>
<evidence type="ECO:0000313" key="2">
    <source>
        <dbReference type="EMBL" id="MDR6967249.1"/>
    </source>
</evidence>
<organism evidence="2 3">
    <name type="scientific">Flavobacterium arsenatis</name>
    <dbReference type="NCBI Taxonomy" id="1484332"/>
    <lineage>
        <taxon>Bacteria</taxon>
        <taxon>Pseudomonadati</taxon>
        <taxon>Bacteroidota</taxon>
        <taxon>Flavobacteriia</taxon>
        <taxon>Flavobacteriales</taxon>
        <taxon>Flavobacteriaceae</taxon>
        <taxon>Flavobacterium</taxon>
    </lineage>
</organism>